<feature type="transmembrane region" description="Helical" evidence="7">
    <location>
        <begin position="90"/>
        <end position="107"/>
    </location>
</feature>
<dbReference type="PANTHER" id="PTHR30509">
    <property type="entry name" value="P-HYDROXYBENZOIC ACID EFFLUX PUMP SUBUNIT-RELATED"/>
    <property type="match status" value="1"/>
</dbReference>
<feature type="domain" description="Integral membrane bound transporter" evidence="9">
    <location>
        <begin position="404"/>
        <end position="530"/>
    </location>
</feature>
<evidence type="ECO:0000256" key="4">
    <source>
        <dbReference type="ARBA" id="ARBA00022989"/>
    </source>
</evidence>
<comment type="caution">
    <text evidence="10">The sequence shown here is derived from an EMBL/GenBank/DDBJ whole genome shotgun (WGS) entry which is preliminary data.</text>
</comment>
<feature type="transmembrane region" description="Helical" evidence="7">
    <location>
        <begin position="143"/>
        <end position="162"/>
    </location>
</feature>
<feature type="transmembrane region" description="Helical" evidence="7">
    <location>
        <begin position="486"/>
        <end position="504"/>
    </location>
</feature>
<feature type="domain" description="Integral membrane protein YccS N-terminal" evidence="8">
    <location>
        <begin position="71"/>
        <end position="339"/>
    </location>
</feature>
<evidence type="ECO:0000256" key="1">
    <source>
        <dbReference type="ARBA" id="ARBA00004651"/>
    </source>
</evidence>
<dbReference type="InterPro" id="IPR049453">
    <property type="entry name" value="Memb_transporter_dom"/>
</dbReference>
<evidence type="ECO:0000256" key="2">
    <source>
        <dbReference type="ARBA" id="ARBA00022475"/>
    </source>
</evidence>
<dbReference type="Proteomes" id="UP000308181">
    <property type="component" value="Unassembled WGS sequence"/>
</dbReference>
<gene>
    <name evidence="10" type="ORF">FA046_09390</name>
</gene>
<keyword evidence="11" id="KW-1185">Reference proteome</keyword>
<evidence type="ECO:0000256" key="6">
    <source>
        <dbReference type="ARBA" id="ARBA00043993"/>
    </source>
</evidence>
<dbReference type="EMBL" id="SWBP01000003">
    <property type="protein sequence ID" value="TKB97575.1"/>
    <property type="molecule type" value="Genomic_DNA"/>
</dbReference>
<feature type="transmembrane region" description="Helical" evidence="7">
    <location>
        <begin position="393"/>
        <end position="411"/>
    </location>
</feature>
<dbReference type="InterPro" id="IPR032692">
    <property type="entry name" value="YccS_N"/>
</dbReference>
<accession>A0A4U1BXU3</accession>
<keyword evidence="4 7" id="KW-1133">Transmembrane helix</keyword>
<comment type="similarity">
    <text evidence="6">Belongs to the YccS/YhfK family.</text>
</comment>
<feature type="transmembrane region" description="Helical" evidence="7">
    <location>
        <begin position="33"/>
        <end position="56"/>
    </location>
</feature>
<dbReference type="RefSeq" id="WP_136826150.1">
    <property type="nucleotide sequence ID" value="NZ_SWBP01000003.1"/>
</dbReference>
<evidence type="ECO:0000256" key="5">
    <source>
        <dbReference type="ARBA" id="ARBA00023136"/>
    </source>
</evidence>
<dbReference type="OrthoDB" id="8670769at2"/>
<reference evidence="10 11" key="1">
    <citation type="submission" date="2019-04" db="EMBL/GenBank/DDBJ databases">
        <title>Pedobacter sp. AR-3-17 sp. nov., isolated from Arctic soil.</title>
        <authorList>
            <person name="Dahal R.H."/>
            <person name="Kim D.-U."/>
        </authorList>
    </citation>
    <scope>NUCLEOTIDE SEQUENCE [LARGE SCALE GENOMIC DNA]</scope>
    <source>
        <strain evidence="10 11">AR-3-17</strain>
    </source>
</reference>
<evidence type="ECO:0000256" key="3">
    <source>
        <dbReference type="ARBA" id="ARBA00022692"/>
    </source>
</evidence>
<evidence type="ECO:0000256" key="7">
    <source>
        <dbReference type="SAM" id="Phobius"/>
    </source>
</evidence>
<feature type="transmembrane region" description="Helical" evidence="7">
    <location>
        <begin position="516"/>
        <end position="535"/>
    </location>
</feature>
<organism evidence="10 11">
    <name type="scientific">Pedobacter cryophilus</name>
    <dbReference type="NCBI Taxonomy" id="2571271"/>
    <lineage>
        <taxon>Bacteria</taxon>
        <taxon>Pseudomonadati</taxon>
        <taxon>Bacteroidota</taxon>
        <taxon>Sphingobacteriia</taxon>
        <taxon>Sphingobacteriales</taxon>
        <taxon>Sphingobacteriaceae</taxon>
        <taxon>Pedobacter</taxon>
    </lineage>
</organism>
<evidence type="ECO:0000313" key="11">
    <source>
        <dbReference type="Proteomes" id="UP000308181"/>
    </source>
</evidence>
<feature type="transmembrane region" description="Helical" evidence="7">
    <location>
        <begin position="417"/>
        <end position="433"/>
    </location>
</feature>
<dbReference type="GO" id="GO:0005886">
    <property type="term" value="C:plasma membrane"/>
    <property type="evidence" value="ECO:0007669"/>
    <property type="project" value="UniProtKB-SubCell"/>
</dbReference>
<name>A0A4U1BXU3_9SPHI</name>
<evidence type="ECO:0000313" key="10">
    <source>
        <dbReference type="EMBL" id="TKB97575.1"/>
    </source>
</evidence>
<comment type="subcellular location">
    <subcellularLocation>
        <location evidence="1">Cell membrane</location>
        <topology evidence="1">Multi-pass membrane protein</topology>
    </subcellularLocation>
</comment>
<feature type="transmembrane region" description="Helical" evidence="7">
    <location>
        <begin position="68"/>
        <end position="84"/>
    </location>
</feature>
<keyword evidence="3 7" id="KW-0812">Transmembrane</keyword>
<evidence type="ECO:0000259" key="9">
    <source>
        <dbReference type="Pfam" id="PF13515"/>
    </source>
</evidence>
<sequence>MTKPLDDFKNFVYTQYFSDGIKITLGALLPSLIFFQFDLLEVGITLSLGALCVSIADSPGPWLHRKNGMIYTNIFIFLTALLTASINHNAYLLAIEIFALCFLFSMFNVYGVRAASVGTAALLVMVLNVGPDRTSLKLFEHSFLILGGGIWYLLLSTLFSTIRPYRYAQQTLGECIGEIAEYLKLRARFYTDAVTVENNFKDLVDQQVKVNELLDNVREALFKTRKLMNESTNAGRLMIMIFIDMVDLFEQTMATHNDYETIRQRYKGETILLDFAATIEKLSTEIDYIGFCLIHQEKPQRHAISIKDLDDLKLKLDELEKTGVSIFILKKILINLRNIFNRTEVIFNYFEKETNDLKSTSTPLELSRFVNHQSFDFKIFKNNLNLKSGVFKFSLRLAIVCLIGFFVGKLFSLGDHSYWILLTILVIMKPGFSNTKQRNYERVIGTLIGGILGAIILTFIHDETAKFIILLVSMLITYSFIRVKYIVSVIFMTPLILIFFSFINNTDNSTVIASERIIDTLIGSFIAIVFSYFIFPHWESFQIKTHLSKILKANLGYFEHIILRQSLLPITAIEYKLSRKEVYVHTANLAAAFQRMMNEPKNKQHKIKEVHKFVVLNHILSSYLANLSASFAENTFSINSEQLKLIRKCRFYLEEAIEKVNKMPAEENKTKLHIHLSENKSDPHITEQLEMITKISNDISKISEKL</sequence>
<keyword evidence="5 7" id="KW-0472">Membrane</keyword>
<keyword evidence="2" id="KW-1003">Cell membrane</keyword>
<evidence type="ECO:0000259" key="8">
    <source>
        <dbReference type="Pfam" id="PF12805"/>
    </source>
</evidence>
<dbReference type="AlphaFoldDB" id="A0A4U1BXU3"/>
<dbReference type="PANTHER" id="PTHR30509:SF8">
    <property type="entry name" value="INNER MEMBRANE PROTEIN YCCS"/>
    <property type="match status" value="1"/>
</dbReference>
<feature type="transmembrane region" description="Helical" evidence="7">
    <location>
        <begin position="440"/>
        <end position="459"/>
    </location>
</feature>
<proteinExistence type="inferred from homology"/>
<feature type="transmembrane region" description="Helical" evidence="7">
    <location>
        <begin position="114"/>
        <end position="131"/>
    </location>
</feature>
<protein>
    <submittedName>
        <fullName evidence="10">FUSC family protein</fullName>
    </submittedName>
</protein>
<dbReference type="Pfam" id="PF13515">
    <property type="entry name" value="FUSC_2"/>
    <property type="match status" value="1"/>
</dbReference>
<dbReference type="Pfam" id="PF12805">
    <property type="entry name" value="FUSC-like"/>
    <property type="match status" value="1"/>
</dbReference>